<proteinExistence type="predicted"/>
<sequence length="164" mass="17231">MFANANARLFRIKAAQRDLIAAAGGIERGAQIVDYSKSVVGRWYNGDSPDLMALDALWTLEAETGMPVMTTALAELSGRRLSDPQDAADAAADIMRGYAELCSKASEMMATMAAALADGKITPAEATAYDRRLGELSDMIAHCRKQAAGVRGAGGFSVVEGGGR</sequence>
<organism evidence="1 2">
    <name type="scientific">Nitratireductor pacificus pht-3B</name>
    <dbReference type="NCBI Taxonomy" id="391937"/>
    <lineage>
        <taxon>Bacteria</taxon>
        <taxon>Pseudomonadati</taxon>
        <taxon>Pseudomonadota</taxon>
        <taxon>Alphaproteobacteria</taxon>
        <taxon>Hyphomicrobiales</taxon>
        <taxon>Phyllobacteriaceae</taxon>
        <taxon>Nitratireductor</taxon>
    </lineage>
</organism>
<comment type="caution">
    <text evidence="1">The sequence shown here is derived from an EMBL/GenBank/DDBJ whole genome shotgun (WGS) entry which is preliminary data.</text>
</comment>
<protein>
    <submittedName>
        <fullName evidence="1">Uncharacterized protein</fullName>
    </submittedName>
</protein>
<dbReference type="PATRIC" id="fig|391937.3.peg.4102"/>
<reference evidence="1 2" key="1">
    <citation type="journal article" date="2012" name="J. Bacteriol.">
        <title>Genome Sequence of Nitratireductor pacificus Type Strain pht-3B.</title>
        <authorList>
            <person name="Lai Q."/>
            <person name="Li G."/>
            <person name="Shao Z."/>
        </authorList>
    </citation>
    <scope>NUCLEOTIDE SEQUENCE [LARGE SCALE GENOMIC DNA]</scope>
    <source>
        <strain evidence="2">pht-3B</strain>
    </source>
</reference>
<keyword evidence="2" id="KW-1185">Reference proteome</keyword>
<dbReference type="AlphaFoldDB" id="K2M4S9"/>
<dbReference type="STRING" id="391937.NA2_20013"/>
<name>K2M4S9_9HYPH</name>
<evidence type="ECO:0000313" key="1">
    <source>
        <dbReference type="EMBL" id="EKF17091.1"/>
    </source>
</evidence>
<gene>
    <name evidence="1" type="ORF">NA2_20013</name>
</gene>
<dbReference type="RefSeq" id="WP_008599093.1">
    <property type="nucleotide sequence ID" value="NZ_AMRM01000030.1"/>
</dbReference>
<dbReference type="Proteomes" id="UP000006786">
    <property type="component" value="Unassembled WGS sequence"/>
</dbReference>
<dbReference type="OrthoDB" id="8452369at2"/>
<dbReference type="eggNOG" id="ENOG502ZBNZ">
    <property type="taxonomic scope" value="Bacteria"/>
</dbReference>
<dbReference type="EMBL" id="AMRM01000030">
    <property type="protein sequence ID" value="EKF17091.1"/>
    <property type="molecule type" value="Genomic_DNA"/>
</dbReference>
<accession>K2M4S9</accession>
<evidence type="ECO:0000313" key="2">
    <source>
        <dbReference type="Proteomes" id="UP000006786"/>
    </source>
</evidence>